<dbReference type="eggNOG" id="COG2002">
    <property type="taxonomic scope" value="Bacteria"/>
</dbReference>
<evidence type="ECO:0000313" key="3">
    <source>
        <dbReference type="Proteomes" id="UP000004947"/>
    </source>
</evidence>
<gene>
    <name evidence="2" type="ORF">LNTAR_00830</name>
</gene>
<feature type="domain" description="SpoVT-AbrB" evidence="1">
    <location>
        <begin position="4"/>
        <end position="35"/>
    </location>
</feature>
<dbReference type="EMBL" id="ABCK01000007">
    <property type="protein sequence ID" value="EDM27901.1"/>
    <property type="molecule type" value="Genomic_DNA"/>
</dbReference>
<reference evidence="2 3" key="1">
    <citation type="journal article" date="2010" name="J. Bacteriol.">
        <title>Genome sequence of Lentisphaera araneosa HTCC2155T, the type species of the order Lentisphaerales in the phylum Lentisphaerae.</title>
        <authorList>
            <person name="Thrash J.C."/>
            <person name="Cho J.C."/>
            <person name="Vergin K.L."/>
            <person name="Morris R.M."/>
            <person name="Giovannoni S.J."/>
        </authorList>
    </citation>
    <scope>NUCLEOTIDE SEQUENCE [LARGE SCALE GENOMIC DNA]</scope>
    <source>
        <strain evidence="2 3">HTCC2155</strain>
    </source>
</reference>
<keyword evidence="3" id="KW-1185">Reference proteome</keyword>
<dbReference type="InterPro" id="IPR037914">
    <property type="entry name" value="SpoVT-AbrB_sf"/>
</dbReference>
<comment type="caution">
    <text evidence="2">The sequence shown here is derived from an EMBL/GenBank/DDBJ whole genome shotgun (WGS) entry which is preliminary data.</text>
</comment>
<dbReference type="STRING" id="313628.LNTAR_00830"/>
<organism evidence="2 3">
    <name type="scientific">Lentisphaera araneosa HTCC2155</name>
    <dbReference type="NCBI Taxonomy" id="313628"/>
    <lineage>
        <taxon>Bacteria</taxon>
        <taxon>Pseudomonadati</taxon>
        <taxon>Lentisphaerota</taxon>
        <taxon>Lentisphaeria</taxon>
        <taxon>Lentisphaerales</taxon>
        <taxon>Lentisphaeraceae</taxon>
        <taxon>Lentisphaera</taxon>
    </lineage>
</organism>
<dbReference type="InterPro" id="IPR007159">
    <property type="entry name" value="SpoVT-AbrB_dom"/>
</dbReference>
<accession>A6DKK3</accession>
<sequence>MVFPKEVLQRLRVENGDELFLIETQNGIELSPYDPDFGQEMDLADKIMKKRRNVLKKLGE</sequence>
<evidence type="ECO:0000259" key="1">
    <source>
        <dbReference type="Pfam" id="PF04014"/>
    </source>
</evidence>
<evidence type="ECO:0000313" key="2">
    <source>
        <dbReference type="EMBL" id="EDM27901.1"/>
    </source>
</evidence>
<protein>
    <recommendedName>
        <fullName evidence="1">SpoVT-AbrB domain-containing protein</fullName>
    </recommendedName>
</protein>
<proteinExistence type="predicted"/>
<dbReference type="AlphaFoldDB" id="A6DKK3"/>
<dbReference type="Proteomes" id="UP000004947">
    <property type="component" value="Unassembled WGS sequence"/>
</dbReference>
<dbReference type="Pfam" id="PF04014">
    <property type="entry name" value="MazE_antitoxin"/>
    <property type="match status" value="1"/>
</dbReference>
<dbReference type="GO" id="GO:0003677">
    <property type="term" value="F:DNA binding"/>
    <property type="evidence" value="ECO:0007669"/>
    <property type="project" value="InterPro"/>
</dbReference>
<name>A6DKK3_9BACT</name>
<dbReference type="SUPFAM" id="SSF89447">
    <property type="entry name" value="AbrB/MazE/MraZ-like"/>
    <property type="match status" value="1"/>
</dbReference>